<name>A0A7K5YNW8_9AVES</name>
<dbReference type="SUPFAM" id="SSF56672">
    <property type="entry name" value="DNA/RNA polymerases"/>
    <property type="match status" value="1"/>
</dbReference>
<organism evidence="8 9">
    <name type="scientific">Pterocles burchelli</name>
    <dbReference type="NCBI Taxonomy" id="2585816"/>
    <lineage>
        <taxon>Eukaryota</taxon>
        <taxon>Metazoa</taxon>
        <taxon>Chordata</taxon>
        <taxon>Craniata</taxon>
        <taxon>Vertebrata</taxon>
        <taxon>Euteleostomi</taxon>
        <taxon>Archelosauria</taxon>
        <taxon>Archosauria</taxon>
        <taxon>Dinosauria</taxon>
        <taxon>Saurischia</taxon>
        <taxon>Theropoda</taxon>
        <taxon>Coelurosauria</taxon>
        <taxon>Aves</taxon>
        <taxon>Neognathae</taxon>
        <taxon>Neoaves</taxon>
        <taxon>Columbimorphae</taxon>
        <taxon>Pterocliformes</taxon>
        <taxon>Pteroclidae</taxon>
        <taxon>Pterocles</taxon>
    </lineage>
</organism>
<gene>
    <name evidence="8" type="primary">Ervk6_1</name>
    <name evidence="8" type="ORF">PTEBUR_R15156</name>
</gene>
<evidence type="ECO:0000313" key="9">
    <source>
        <dbReference type="Proteomes" id="UP000522270"/>
    </source>
</evidence>
<protein>
    <submittedName>
        <fullName evidence="8">POK6 protein</fullName>
    </submittedName>
</protein>
<keyword evidence="2" id="KW-0548">Nucleotidyltransferase</keyword>
<comment type="caution">
    <text evidence="8">The sequence shown here is derived from an EMBL/GenBank/DDBJ whole genome shotgun (WGS) entry which is preliminary data.</text>
</comment>
<dbReference type="GO" id="GO:0003964">
    <property type="term" value="F:RNA-directed DNA polymerase activity"/>
    <property type="evidence" value="ECO:0007669"/>
    <property type="project" value="UniProtKB-KW"/>
</dbReference>
<dbReference type="Proteomes" id="UP000522270">
    <property type="component" value="Unassembled WGS sequence"/>
</dbReference>
<dbReference type="EMBL" id="VYZE01000424">
    <property type="protein sequence ID" value="NWU66977.1"/>
    <property type="molecule type" value="Genomic_DNA"/>
</dbReference>
<dbReference type="GO" id="GO:0035613">
    <property type="term" value="F:RNA stem-loop binding"/>
    <property type="evidence" value="ECO:0007669"/>
    <property type="project" value="TreeGrafter"/>
</dbReference>
<feature type="domain" description="Reverse transcriptase thumb" evidence="7">
    <location>
        <begin position="5"/>
        <end position="56"/>
    </location>
</feature>
<evidence type="ECO:0000256" key="4">
    <source>
        <dbReference type="ARBA" id="ARBA00022759"/>
    </source>
</evidence>
<dbReference type="PANTHER" id="PTHR41694:SF3">
    <property type="entry name" value="RNA-DIRECTED DNA POLYMERASE-RELATED"/>
    <property type="match status" value="1"/>
</dbReference>
<dbReference type="AlphaFoldDB" id="A0A7K5YNW8"/>
<keyword evidence="1" id="KW-0808">Transferase</keyword>
<accession>A0A7K5YNW8</accession>
<evidence type="ECO:0000256" key="3">
    <source>
        <dbReference type="ARBA" id="ARBA00022722"/>
    </source>
</evidence>
<evidence type="ECO:0000256" key="6">
    <source>
        <dbReference type="ARBA" id="ARBA00022918"/>
    </source>
</evidence>
<proteinExistence type="predicted"/>
<sequence>TIQPQALKLQLQIHTLNDLQKLLGTVNWVWPFLGITTKNLHPLFKLLKVDPDLSSK</sequence>
<dbReference type="PANTHER" id="PTHR41694">
    <property type="entry name" value="ENDOGENOUS RETROVIRUS GROUP K MEMBER POL PROTEIN"/>
    <property type="match status" value="1"/>
</dbReference>
<dbReference type="InterPro" id="IPR043128">
    <property type="entry name" value="Rev_trsase/Diguanyl_cyclase"/>
</dbReference>
<evidence type="ECO:0000259" key="7">
    <source>
        <dbReference type="Pfam" id="PF06817"/>
    </source>
</evidence>
<dbReference type="InterPro" id="IPR010661">
    <property type="entry name" value="RVT_thumb"/>
</dbReference>
<feature type="non-terminal residue" evidence="8">
    <location>
        <position position="56"/>
    </location>
</feature>
<dbReference type="Pfam" id="PF06817">
    <property type="entry name" value="RVT_thumb"/>
    <property type="match status" value="1"/>
</dbReference>
<dbReference type="Gene3D" id="3.30.70.270">
    <property type="match status" value="1"/>
</dbReference>
<feature type="non-terminal residue" evidence="8">
    <location>
        <position position="1"/>
    </location>
</feature>
<dbReference type="InterPro" id="IPR043502">
    <property type="entry name" value="DNA/RNA_pol_sf"/>
</dbReference>
<evidence type="ECO:0000256" key="1">
    <source>
        <dbReference type="ARBA" id="ARBA00022679"/>
    </source>
</evidence>
<keyword evidence="3" id="KW-0540">Nuclease</keyword>
<keyword evidence="6" id="KW-0695">RNA-directed DNA polymerase</keyword>
<dbReference type="GO" id="GO:0016787">
    <property type="term" value="F:hydrolase activity"/>
    <property type="evidence" value="ECO:0007669"/>
    <property type="project" value="UniProtKB-KW"/>
</dbReference>
<keyword evidence="5" id="KW-0378">Hydrolase</keyword>
<dbReference type="OrthoDB" id="422540at2759"/>
<dbReference type="GO" id="GO:0004519">
    <property type="term" value="F:endonuclease activity"/>
    <property type="evidence" value="ECO:0007669"/>
    <property type="project" value="UniProtKB-KW"/>
</dbReference>
<keyword evidence="9" id="KW-1185">Reference proteome</keyword>
<reference evidence="8 9" key="1">
    <citation type="submission" date="2019-09" db="EMBL/GenBank/DDBJ databases">
        <title>Bird 10,000 Genomes (B10K) Project - Family phase.</title>
        <authorList>
            <person name="Zhang G."/>
        </authorList>
    </citation>
    <scope>NUCLEOTIDE SEQUENCE [LARGE SCALE GENOMIC DNA]</scope>
    <source>
        <strain evidence="8">B10K-DU-027-49</strain>
        <tissue evidence="8">Muscle</tissue>
    </source>
</reference>
<keyword evidence="4" id="KW-0255">Endonuclease</keyword>
<evidence type="ECO:0000256" key="5">
    <source>
        <dbReference type="ARBA" id="ARBA00022801"/>
    </source>
</evidence>
<evidence type="ECO:0000256" key="2">
    <source>
        <dbReference type="ARBA" id="ARBA00022695"/>
    </source>
</evidence>
<evidence type="ECO:0000313" key="8">
    <source>
        <dbReference type="EMBL" id="NWU66977.1"/>
    </source>
</evidence>